<evidence type="ECO:0000313" key="1">
    <source>
        <dbReference type="EMBL" id="KAH0819978.1"/>
    </source>
</evidence>
<dbReference type="EMBL" id="JABDTM020013139">
    <property type="protein sequence ID" value="KAH0819978.1"/>
    <property type="molecule type" value="Genomic_DNA"/>
</dbReference>
<reference evidence="1" key="2">
    <citation type="submission" date="2021-08" db="EMBL/GenBank/DDBJ databases">
        <authorList>
            <person name="Eriksson T."/>
        </authorList>
    </citation>
    <scope>NUCLEOTIDE SEQUENCE</scope>
    <source>
        <strain evidence="1">Stoneville</strain>
        <tissue evidence="1">Whole head</tissue>
    </source>
</reference>
<sequence length="228" mass="25332">MASRSPPLIRITSIDSCVDCFDFCRTCESSHLRRPVIVRDRCTRLITDAPRRFIDPRCSIHLFRHLPRQIVNREKPEPSRSLYLSHVSRRRHVTADHVVSPANPASGGFLTAMGAGRAINLSREERQVGVKAAPSLNQSRRTPYCCRGVVGRSARSPLDARHHNRYRGCGDGARGRGRPDHRDFYLPTEIACRGDTRAIISRTVGASFVGELCAGYQIKLNAGESAAS</sequence>
<comment type="caution">
    <text evidence="1">The sequence shown here is derived from an EMBL/GenBank/DDBJ whole genome shotgun (WGS) entry which is preliminary data.</text>
</comment>
<dbReference type="Proteomes" id="UP000719412">
    <property type="component" value="Unassembled WGS sequence"/>
</dbReference>
<evidence type="ECO:0000313" key="2">
    <source>
        <dbReference type="Proteomes" id="UP000719412"/>
    </source>
</evidence>
<gene>
    <name evidence="1" type="ORF">GEV33_002813</name>
</gene>
<dbReference type="AlphaFoldDB" id="A0A8J6HUS8"/>
<reference evidence="1" key="1">
    <citation type="journal article" date="2020" name="J Insects Food Feed">
        <title>The yellow mealworm (Tenebrio molitor) genome: a resource for the emerging insects as food and feed industry.</title>
        <authorList>
            <person name="Eriksson T."/>
            <person name="Andere A."/>
            <person name="Kelstrup H."/>
            <person name="Emery V."/>
            <person name="Picard C."/>
        </authorList>
    </citation>
    <scope>NUCLEOTIDE SEQUENCE</scope>
    <source>
        <strain evidence="1">Stoneville</strain>
        <tissue evidence="1">Whole head</tissue>
    </source>
</reference>
<proteinExistence type="predicted"/>
<accession>A0A8J6HUS8</accession>
<organism evidence="1 2">
    <name type="scientific">Tenebrio molitor</name>
    <name type="common">Yellow mealworm beetle</name>
    <dbReference type="NCBI Taxonomy" id="7067"/>
    <lineage>
        <taxon>Eukaryota</taxon>
        <taxon>Metazoa</taxon>
        <taxon>Ecdysozoa</taxon>
        <taxon>Arthropoda</taxon>
        <taxon>Hexapoda</taxon>
        <taxon>Insecta</taxon>
        <taxon>Pterygota</taxon>
        <taxon>Neoptera</taxon>
        <taxon>Endopterygota</taxon>
        <taxon>Coleoptera</taxon>
        <taxon>Polyphaga</taxon>
        <taxon>Cucujiformia</taxon>
        <taxon>Tenebrionidae</taxon>
        <taxon>Tenebrio</taxon>
    </lineage>
</organism>
<protein>
    <submittedName>
        <fullName evidence="1">Uncharacterized protein</fullName>
    </submittedName>
</protein>
<keyword evidence="2" id="KW-1185">Reference proteome</keyword>
<name>A0A8J6HUS8_TENMO</name>